<sequence length="804" mass="89226">MADIVEDFVTSPAHGLLEQCTKEQLLRIAQHYTVVVDARRTKETIRSIIRANLQEEGVLTDVDGKSEKDVEVAVRAELPVRGVDIILGNDLVPDGRMWPDDVRPVFTQTSQESVQVKWPHVTCLSSPATPKGVDAPQVSQKNEQLDLSCGSSLKPVKDAAQDQAVAPVCAPQSQQVKLSTVCAVTRAMTAMTDSGVNVDNSEVTKFSLAMPNDLCVPRSELVEEQKKDQSLKVLYGLVLPSSEGQAEGKAEELQQMAEEAERGEQTGQERENNEAAAATYSTTGFDLGDKDTGPRQVMLKSYPQDNFGTKKRAFHHSWFDKHNWLEYSVNQNTAFCFPCRVFGKNIKHDSLVSSGCKNWKKALVIFGKHEMAQTHKDSVVAWKSYQATSKQGNVAQMIASANVMKECLLALTEIKSFDAQSIANELQQQIQNNGLEELMCVTQTYDGAAVMSGSTAGVQAHFRRLHPEAIYVHCYAHQLNLVLCNTCKAVPEAVELFSLLECVYSFFSTSLVNHHKFMEAQSQLGLTKVELVQLSSTRWACQLRSISAVLQTLSAILECLSAIGSPIAVGLRAKLYKFSAVYALLMFQSLLSVTEGLHKLLQKETLDLADAFISKQAVCDTLKDKCTDAFAMELYEKTKALEQRFSNVDAGLLKGIQACSPKSENFLSETHLNELAKHYRVDLKTEEVLVARKFLARKTEAGCPPKDMLSVHNLLDSDMFPSLKATIQVALTVPVSSCSCERSFSALRQLHSWLRQTMGQKRLHSLAVMSIEKDTLQHLSHNRVIDRFPTLKNRRHSLMLPPTK</sequence>
<dbReference type="Pfam" id="PF05699">
    <property type="entry name" value="Dimer_Tnp_hAT"/>
    <property type="match status" value="1"/>
</dbReference>
<evidence type="ECO:0000313" key="4">
    <source>
        <dbReference type="Proteomes" id="UP001178508"/>
    </source>
</evidence>
<accession>A0AAV1H258</accession>
<organism evidence="3 4">
    <name type="scientific">Xyrichtys novacula</name>
    <name type="common">Pearly razorfish</name>
    <name type="synonym">Hemipteronotus novacula</name>
    <dbReference type="NCBI Taxonomy" id="13765"/>
    <lineage>
        <taxon>Eukaryota</taxon>
        <taxon>Metazoa</taxon>
        <taxon>Chordata</taxon>
        <taxon>Craniata</taxon>
        <taxon>Vertebrata</taxon>
        <taxon>Euteleostomi</taxon>
        <taxon>Actinopterygii</taxon>
        <taxon>Neopterygii</taxon>
        <taxon>Teleostei</taxon>
        <taxon>Neoteleostei</taxon>
        <taxon>Acanthomorphata</taxon>
        <taxon>Eupercaria</taxon>
        <taxon>Labriformes</taxon>
        <taxon>Labridae</taxon>
        <taxon>Xyrichtys</taxon>
    </lineage>
</organism>
<dbReference type="SUPFAM" id="SSF53098">
    <property type="entry name" value="Ribonuclease H-like"/>
    <property type="match status" value="1"/>
</dbReference>
<evidence type="ECO:0000256" key="1">
    <source>
        <dbReference type="SAM" id="MobiDB-lite"/>
    </source>
</evidence>
<dbReference type="InterPro" id="IPR006580">
    <property type="entry name" value="Znf_TTF"/>
</dbReference>
<dbReference type="InterPro" id="IPR008906">
    <property type="entry name" value="HATC_C_dom"/>
</dbReference>
<proteinExistence type="predicted"/>
<feature type="domain" description="TTF-type" evidence="2">
    <location>
        <begin position="310"/>
        <end position="400"/>
    </location>
</feature>
<protein>
    <submittedName>
        <fullName evidence="3">Zinc finger MYM-type protein 1-like</fullName>
    </submittedName>
</protein>
<keyword evidence="4" id="KW-1185">Reference proteome</keyword>
<dbReference type="GO" id="GO:0046983">
    <property type="term" value="F:protein dimerization activity"/>
    <property type="evidence" value="ECO:0007669"/>
    <property type="project" value="InterPro"/>
</dbReference>
<name>A0AAV1H258_XYRNO</name>
<dbReference type="EMBL" id="OY660880">
    <property type="protein sequence ID" value="CAJ1078332.1"/>
    <property type="molecule type" value="Genomic_DNA"/>
</dbReference>
<gene>
    <name evidence="3" type="ORF">XNOV1_A018627</name>
</gene>
<feature type="compositionally biased region" description="Basic and acidic residues" evidence="1">
    <location>
        <begin position="259"/>
        <end position="273"/>
    </location>
</feature>
<dbReference type="SMART" id="SM00597">
    <property type="entry name" value="ZnF_TTF"/>
    <property type="match status" value="1"/>
</dbReference>
<dbReference type="Proteomes" id="UP001178508">
    <property type="component" value="Chromosome 17"/>
</dbReference>
<dbReference type="PANTHER" id="PTHR45749:SF37">
    <property type="entry name" value="OS05G0311600 PROTEIN"/>
    <property type="match status" value="1"/>
</dbReference>
<evidence type="ECO:0000259" key="2">
    <source>
        <dbReference type="SMART" id="SM00597"/>
    </source>
</evidence>
<reference evidence="3" key="1">
    <citation type="submission" date="2023-08" db="EMBL/GenBank/DDBJ databases">
        <authorList>
            <person name="Alioto T."/>
            <person name="Alioto T."/>
            <person name="Gomez Garrido J."/>
        </authorList>
    </citation>
    <scope>NUCLEOTIDE SEQUENCE</scope>
</reference>
<feature type="region of interest" description="Disordered" evidence="1">
    <location>
        <begin position="245"/>
        <end position="291"/>
    </location>
</feature>
<evidence type="ECO:0000313" key="3">
    <source>
        <dbReference type="EMBL" id="CAJ1078332.1"/>
    </source>
</evidence>
<dbReference type="AlphaFoldDB" id="A0AAV1H258"/>
<dbReference type="InterPro" id="IPR012337">
    <property type="entry name" value="RNaseH-like_sf"/>
</dbReference>
<dbReference type="PANTHER" id="PTHR45749">
    <property type="match status" value="1"/>
</dbReference>